<name>A0ABT9DX09_9PROT</name>
<feature type="domain" description="Phasin" evidence="1">
    <location>
        <begin position="21"/>
        <end position="116"/>
    </location>
</feature>
<dbReference type="InterPro" id="IPR018968">
    <property type="entry name" value="Phasin"/>
</dbReference>
<comment type="caution">
    <text evidence="2">The sequence shown here is derived from an EMBL/GenBank/DDBJ whole genome shotgun (WGS) entry which is preliminary data.</text>
</comment>
<dbReference type="RefSeq" id="WP_305103293.1">
    <property type="nucleotide sequence ID" value="NZ_JAUTWS010000006.1"/>
</dbReference>
<keyword evidence="3" id="KW-1185">Reference proteome</keyword>
<dbReference type="Pfam" id="PF09361">
    <property type="entry name" value="Phasin_2"/>
    <property type="match status" value="1"/>
</dbReference>
<gene>
    <name evidence="2" type="ORF">Q7A36_08715</name>
</gene>
<evidence type="ECO:0000313" key="2">
    <source>
        <dbReference type="EMBL" id="MDO9708423.1"/>
    </source>
</evidence>
<reference evidence="2 3" key="1">
    <citation type="submission" date="2023-08" db="EMBL/GenBank/DDBJ databases">
        <title>The draft genome sequence of Paracraurococcus sp. LOR1-02.</title>
        <authorList>
            <person name="Kingkaew E."/>
            <person name="Tanasupawat S."/>
        </authorList>
    </citation>
    <scope>NUCLEOTIDE SEQUENCE [LARGE SCALE GENOMIC DNA]</scope>
    <source>
        <strain evidence="2 3">LOR1-02</strain>
    </source>
</reference>
<dbReference type="EMBL" id="JAUTWS010000006">
    <property type="protein sequence ID" value="MDO9708423.1"/>
    <property type="molecule type" value="Genomic_DNA"/>
</dbReference>
<dbReference type="Proteomes" id="UP001243009">
    <property type="component" value="Unassembled WGS sequence"/>
</dbReference>
<proteinExistence type="predicted"/>
<organism evidence="2 3">
    <name type="scientific">Paracraurococcus lichenis</name>
    <dbReference type="NCBI Taxonomy" id="3064888"/>
    <lineage>
        <taxon>Bacteria</taxon>
        <taxon>Pseudomonadati</taxon>
        <taxon>Pseudomonadota</taxon>
        <taxon>Alphaproteobacteria</taxon>
        <taxon>Acetobacterales</taxon>
        <taxon>Roseomonadaceae</taxon>
        <taxon>Paracraurococcus</taxon>
    </lineage>
</organism>
<protein>
    <submittedName>
        <fullName evidence="2">Phasin family protein</fullName>
    </submittedName>
</protein>
<evidence type="ECO:0000313" key="3">
    <source>
        <dbReference type="Proteomes" id="UP001243009"/>
    </source>
</evidence>
<accession>A0ABT9DX09</accession>
<evidence type="ECO:0000259" key="1">
    <source>
        <dbReference type="Pfam" id="PF09361"/>
    </source>
</evidence>
<sequence>MSPSLSPNLPALPTGSVVSALMQIQMKNLDAMATAQKAVLEGMGTLARQQQDMLAASLKEFTASPPSLLGSDPRAAVAKPFDAMRSALLDGTARGNLITQIAAQSNATVAGILQDRMLAALEETKAALLAALPAAAKA</sequence>